<evidence type="ECO:0000256" key="7">
    <source>
        <dbReference type="SAM" id="Phobius"/>
    </source>
</evidence>
<keyword evidence="3 7" id="KW-1133">Transmembrane helix</keyword>
<keyword evidence="2 7" id="KW-0812">Transmembrane</keyword>
<feature type="transmembrane region" description="Helical" evidence="7">
    <location>
        <begin position="324"/>
        <end position="345"/>
    </location>
</feature>
<sequence>MTDSTTPNLPTDSNAPASPNSNDTLEHRDANRSAKTRQMLGMKGADVKETSIWKIRLQLMKPITWIPLMWGIICGAASSGLYTWSLEDVLKAATCMLLAGPLMTGYTQIMNDYYDRDLDAINEPYRPIPSGAISLPQVVTQIWVLLLGGIGIAYVLDRWAGHDFPTITVLAIGGSLLSYIYSAPPLKLKQNGWLGCFALGASYIAIPWWTGHALFGDLNPTIIALTLFYSLAGLGIAIVNDFKSVEGDRQLGLKSLPVVFGVSTAAWICVLMIDVFQAGVAAYLISIQQNLYATLLLLMIIPQITFQDMYFLRNPTENDVKYQASAQPFLVFGMLITALALGHAAV</sequence>
<reference evidence="8" key="1">
    <citation type="submission" date="2019-12" db="EMBL/GenBank/DDBJ databases">
        <title>High-Quality draft genome sequences of three cyanobacteria isolated from the limestone walls of the Old Cathedral of Coimbra.</title>
        <authorList>
            <person name="Tiago I."/>
            <person name="Soares F."/>
            <person name="Portugal A."/>
        </authorList>
    </citation>
    <scope>NUCLEOTIDE SEQUENCE</scope>
    <source>
        <strain evidence="8">A</strain>
    </source>
</reference>
<comment type="caution">
    <text evidence="8">The sequence shown here is derived from an EMBL/GenBank/DDBJ whole genome shotgun (WGS) entry which is preliminary data.</text>
</comment>
<keyword evidence="9" id="KW-1185">Reference proteome</keyword>
<dbReference type="AlphaFoldDB" id="A0A8J8CJI7"/>
<dbReference type="Proteomes" id="UP000646053">
    <property type="component" value="Unassembled WGS sequence"/>
</dbReference>
<dbReference type="InterPro" id="IPR050475">
    <property type="entry name" value="Prenyltransferase_related"/>
</dbReference>
<evidence type="ECO:0000256" key="4">
    <source>
        <dbReference type="ARBA" id="ARBA00023136"/>
    </source>
</evidence>
<evidence type="ECO:0000256" key="1">
    <source>
        <dbReference type="ARBA" id="ARBA00004141"/>
    </source>
</evidence>
<accession>A0A8J8CJI7</accession>
<evidence type="ECO:0000256" key="6">
    <source>
        <dbReference type="SAM" id="MobiDB-lite"/>
    </source>
</evidence>
<dbReference type="CDD" id="cd13958">
    <property type="entry name" value="PT_UbiA_chlorophyll"/>
    <property type="match status" value="1"/>
</dbReference>
<dbReference type="PANTHER" id="PTHR42723:SF1">
    <property type="entry name" value="CHLOROPHYLL SYNTHASE, CHLOROPLASTIC"/>
    <property type="match status" value="1"/>
</dbReference>
<evidence type="ECO:0000256" key="3">
    <source>
        <dbReference type="ARBA" id="ARBA00022989"/>
    </source>
</evidence>
<feature type="transmembrane region" description="Helical" evidence="7">
    <location>
        <begin position="222"/>
        <end position="239"/>
    </location>
</feature>
<dbReference type="InterPro" id="IPR006372">
    <property type="entry name" value="Chl_synth"/>
</dbReference>
<dbReference type="EMBL" id="WVIE01000019">
    <property type="protein sequence ID" value="NDJ18709.1"/>
    <property type="molecule type" value="Genomic_DNA"/>
</dbReference>
<keyword evidence="8" id="KW-0808">Transferase</keyword>
<gene>
    <name evidence="8" type="primary">chlG</name>
    <name evidence="8" type="ORF">GS601_15675</name>
</gene>
<feature type="compositionally biased region" description="Polar residues" evidence="6">
    <location>
        <begin position="1"/>
        <end position="23"/>
    </location>
</feature>
<feature type="transmembrane region" description="Helical" evidence="7">
    <location>
        <begin position="162"/>
        <end position="181"/>
    </location>
</feature>
<dbReference type="InterPro" id="IPR011799">
    <property type="entry name" value="ChlG"/>
</dbReference>
<protein>
    <submittedName>
        <fullName evidence="8">Chlorophyll synthase ChlG</fullName>
        <ecNumber evidence="8">2.5.1.62</ecNumber>
    </submittedName>
</protein>
<dbReference type="Gene3D" id="1.10.357.140">
    <property type="entry name" value="UbiA prenyltransferase"/>
    <property type="match status" value="1"/>
</dbReference>
<feature type="transmembrane region" description="Helical" evidence="7">
    <location>
        <begin position="193"/>
        <end position="210"/>
    </location>
</feature>
<feature type="region of interest" description="Disordered" evidence="6">
    <location>
        <begin position="1"/>
        <end position="41"/>
    </location>
</feature>
<keyword evidence="5" id="KW-0149">Chlorophyll biosynthesis</keyword>
<dbReference type="InterPro" id="IPR044878">
    <property type="entry name" value="UbiA_sf"/>
</dbReference>
<dbReference type="RefSeq" id="WP_162424239.1">
    <property type="nucleotide sequence ID" value="NZ_WVIE01000019.1"/>
</dbReference>
<organism evidence="8 9">
    <name type="scientific">Myxacorys almedinensis A</name>
    <dbReference type="NCBI Taxonomy" id="2690445"/>
    <lineage>
        <taxon>Bacteria</taxon>
        <taxon>Bacillati</taxon>
        <taxon>Cyanobacteriota</taxon>
        <taxon>Cyanophyceae</taxon>
        <taxon>Leptolyngbyales</taxon>
        <taxon>Leptolyngbyaceae</taxon>
        <taxon>Myxacorys</taxon>
        <taxon>Myxacorys almedinensis</taxon>
    </lineage>
</organism>
<evidence type="ECO:0000256" key="2">
    <source>
        <dbReference type="ARBA" id="ARBA00022692"/>
    </source>
</evidence>
<dbReference type="PANTHER" id="PTHR42723">
    <property type="entry name" value="CHLOROPHYLL SYNTHASE"/>
    <property type="match status" value="1"/>
</dbReference>
<name>A0A8J8CJI7_9CYAN</name>
<dbReference type="GO" id="GO:0046408">
    <property type="term" value="F:chlorophyll synthetase activity"/>
    <property type="evidence" value="ECO:0007669"/>
    <property type="project" value="UniProtKB-EC"/>
</dbReference>
<dbReference type="GO" id="GO:0015995">
    <property type="term" value="P:chlorophyll biosynthetic process"/>
    <property type="evidence" value="ECO:0007669"/>
    <property type="project" value="UniProtKB-KW"/>
</dbReference>
<feature type="transmembrane region" description="Helical" evidence="7">
    <location>
        <begin position="259"/>
        <end position="285"/>
    </location>
</feature>
<feature type="transmembrane region" description="Helical" evidence="7">
    <location>
        <begin position="63"/>
        <end position="84"/>
    </location>
</feature>
<evidence type="ECO:0000313" key="8">
    <source>
        <dbReference type="EMBL" id="NDJ18709.1"/>
    </source>
</evidence>
<dbReference type="Pfam" id="PF01040">
    <property type="entry name" value="UbiA"/>
    <property type="match status" value="1"/>
</dbReference>
<proteinExistence type="predicted"/>
<evidence type="ECO:0000256" key="5">
    <source>
        <dbReference type="ARBA" id="ARBA00023171"/>
    </source>
</evidence>
<evidence type="ECO:0000313" key="9">
    <source>
        <dbReference type="Proteomes" id="UP000646053"/>
    </source>
</evidence>
<dbReference type="EC" id="2.5.1.62" evidence="8"/>
<dbReference type="NCBIfam" id="NF005742">
    <property type="entry name" value="PRK07566.1"/>
    <property type="match status" value="1"/>
</dbReference>
<comment type="subcellular location">
    <subcellularLocation>
        <location evidence="1">Membrane</location>
        <topology evidence="1">Multi-pass membrane protein</topology>
    </subcellularLocation>
</comment>
<feature type="transmembrane region" description="Helical" evidence="7">
    <location>
        <begin position="130"/>
        <end position="156"/>
    </location>
</feature>
<keyword evidence="4 7" id="KW-0472">Membrane</keyword>
<dbReference type="Gene3D" id="1.20.120.1780">
    <property type="entry name" value="UbiA prenyltransferase"/>
    <property type="match status" value="1"/>
</dbReference>
<dbReference type="GO" id="GO:0016020">
    <property type="term" value="C:membrane"/>
    <property type="evidence" value="ECO:0007669"/>
    <property type="project" value="UniProtKB-SubCell"/>
</dbReference>
<dbReference type="NCBIfam" id="TIGR02056">
    <property type="entry name" value="ChlG"/>
    <property type="match status" value="1"/>
</dbReference>
<dbReference type="InterPro" id="IPR000537">
    <property type="entry name" value="UbiA_prenyltransferase"/>
</dbReference>
<dbReference type="NCBIfam" id="TIGR01476">
    <property type="entry name" value="chlor_syn_BchG"/>
    <property type="match status" value="1"/>
</dbReference>